<reference evidence="3 4" key="1">
    <citation type="submission" date="2022-12" db="EMBL/GenBank/DDBJ databases">
        <title>Chromosome-level genome assembly of true bugs.</title>
        <authorList>
            <person name="Ma L."/>
            <person name="Li H."/>
        </authorList>
    </citation>
    <scope>NUCLEOTIDE SEQUENCE [LARGE SCALE GENOMIC DNA]</scope>
    <source>
        <strain evidence="3">Lab_2022b</strain>
    </source>
</reference>
<organism evidence="3 4">
    <name type="scientific">Rhynocoris fuscipes</name>
    <dbReference type="NCBI Taxonomy" id="488301"/>
    <lineage>
        <taxon>Eukaryota</taxon>
        <taxon>Metazoa</taxon>
        <taxon>Ecdysozoa</taxon>
        <taxon>Arthropoda</taxon>
        <taxon>Hexapoda</taxon>
        <taxon>Insecta</taxon>
        <taxon>Pterygota</taxon>
        <taxon>Neoptera</taxon>
        <taxon>Paraneoptera</taxon>
        <taxon>Hemiptera</taxon>
        <taxon>Heteroptera</taxon>
        <taxon>Panheteroptera</taxon>
        <taxon>Cimicomorpha</taxon>
        <taxon>Reduviidae</taxon>
        <taxon>Harpactorinae</taxon>
        <taxon>Harpactorini</taxon>
        <taxon>Rhynocoris</taxon>
    </lineage>
</organism>
<dbReference type="AlphaFoldDB" id="A0AAW1DAV2"/>
<feature type="region of interest" description="Disordered" evidence="1">
    <location>
        <begin position="356"/>
        <end position="412"/>
    </location>
</feature>
<dbReference type="SMART" id="SM00596">
    <property type="entry name" value="PRE_C2HC"/>
    <property type="match status" value="1"/>
</dbReference>
<feature type="compositionally biased region" description="Polar residues" evidence="1">
    <location>
        <begin position="49"/>
        <end position="67"/>
    </location>
</feature>
<evidence type="ECO:0000313" key="3">
    <source>
        <dbReference type="EMBL" id="KAK9506905.1"/>
    </source>
</evidence>
<dbReference type="EMBL" id="JAPXFL010000005">
    <property type="protein sequence ID" value="KAK9506905.1"/>
    <property type="molecule type" value="Genomic_DNA"/>
</dbReference>
<evidence type="ECO:0000256" key="1">
    <source>
        <dbReference type="SAM" id="MobiDB-lite"/>
    </source>
</evidence>
<feature type="compositionally biased region" description="Polar residues" evidence="1">
    <location>
        <begin position="18"/>
        <end position="31"/>
    </location>
</feature>
<feature type="domain" description="Pre-C2HC" evidence="2">
    <location>
        <begin position="212"/>
        <end position="281"/>
    </location>
</feature>
<dbReference type="Pfam" id="PF07530">
    <property type="entry name" value="PRE_C2HC"/>
    <property type="match status" value="1"/>
</dbReference>
<dbReference type="Proteomes" id="UP001461498">
    <property type="component" value="Unassembled WGS sequence"/>
</dbReference>
<name>A0AAW1DAV2_9HEMI</name>
<keyword evidence="4" id="KW-1185">Reference proteome</keyword>
<evidence type="ECO:0000313" key="4">
    <source>
        <dbReference type="Proteomes" id="UP001461498"/>
    </source>
</evidence>
<feature type="compositionally biased region" description="Low complexity" evidence="1">
    <location>
        <begin position="389"/>
        <end position="403"/>
    </location>
</feature>
<feature type="compositionally biased region" description="Basic residues" evidence="1">
    <location>
        <begin position="34"/>
        <end position="44"/>
    </location>
</feature>
<sequence length="484" mass="55753">MGLSETDIFCSTEDESDISSVTRTSKRTSGFISPKKKKRKTKKKHPDESQPSTSYQINTNNNNTATKQSQQRESLSQHQQEHQQSLNHQISQPHETLYTSKFATHNKYNLLPEVCDPPNPTILSTTKPPPIYVYKINNYVQFVNQLKTVIDQTSFTCKARPQNILISTNHSDDYRKVVHFLQQSNTEYHTYQMKEEKAFRVVFRNLHHTIPTEDIKQELSELGFRVRNVSNIKHPELKTPLPLFFIDLEPDSSKNQEIFKICHILNCIIKVEEPYRTKEIVQCKRCQQYGHTRGYCHIAPRCVKCAGPHFWEQCNKSTETSATCALCKGNHPANYRGCETHKNLQRIRREREQARGIYAVHPTRRQPPPPPLNSYPDLAQPVHRRNESAPSQQQQTTQQSAQPERARRSAPSFADITRSAPTHFPFQSSTPQPSLPDKCCVTMVLTRYGPRTENSSKRLYAVLKRTSVNGVPDSARTFLRRIIS</sequence>
<feature type="region of interest" description="Disordered" evidence="1">
    <location>
        <begin position="1"/>
        <end position="90"/>
    </location>
</feature>
<feature type="compositionally biased region" description="Low complexity" evidence="1">
    <location>
        <begin position="68"/>
        <end position="89"/>
    </location>
</feature>
<accession>A0AAW1DAV2</accession>
<proteinExistence type="predicted"/>
<evidence type="ECO:0000259" key="2">
    <source>
        <dbReference type="SMART" id="SM00596"/>
    </source>
</evidence>
<gene>
    <name evidence="3" type="ORF">O3M35_008754</name>
</gene>
<comment type="caution">
    <text evidence="3">The sequence shown here is derived from an EMBL/GenBank/DDBJ whole genome shotgun (WGS) entry which is preliminary data.</text>
</comment>
<dbReference type="InterPro" id="IPR006579">
    <property type="entry name" value="Pre_C2HC_dom"/>
</dbReference>
<protein>
    <recommendedName>
        <fullName evidence="2">Pre-C2HC domain-containing protein</fullName>
    </recommendedName>
</protein>